<dbReference type="EMBL" id="JAXQNO010000024">
    <property type="protein sequence ID" value="KAK4762682.1"/>
    <property type="molecule type" value="Genomic_DNA"/>
</dbReference>
<protein>
    <submittedName>
        <fullName evidence="17">Uncharacterized protein</fullName>
    </submittedName>
</protein>
<evidence type="ECO:0000256" key="13">
    <source>
        <dbReference type="PROSITE-ProRule" id="PRU00175"/>
    </source>
</evidence>
<dbReference type="PROSITE" id="PS50089">
    <property type="entry name" value="ZF_RING_2"/>
    <property type="match status" value="1"/>
</dbReference>
<evidence type="ECO:0000256" key="7">
    <source>
        <dbReference type="ARBA" id="ARBA00023002"/>
    </source>
</evidence>
<comment type="subcellular location">
    <subcellularLocation>
        <location evidence="2">Nucleus</location>
    </subcellularLocation>
</comment>
<gene>
    <name evidence="17" type="ORF">SAY86_008450</name>
</gene>
<evidence type="ECO:0000256" key="11">
    <source>
        <dbReference type="ARBA" id="ARBA00023242"/>
    </source>
</evidence>
<evidence type="ECO:0000256" key="3">
    <source>
        <dbReference type="ARBA" id="ARBA00006801"/>
    </source>
</evidence>
<feature type="region of interest" description="Disordered" evidence="14">
    <location>
        <begin position="219"/>
        <end position="240"/>
    </location>
</feature>
<evidence type="ECO:0000256" key="6">
    <source>
        <dbReference type="ARBA" id="ARBA00022833"/>
    </source>
</evidence>
<dbReference type="InterPro" id="IPR018866">
    <property type="entry name" value="Znf-4CXXC_R1"/>
</dbReference>
<keyword evidence="6" id="KW-0862">Zinc</keyword>
<evidence type="ECO:0000256" key="12">
    <source>
        <dbReference type="ARBA" id="ARBA00060112"/>
    </source>
</evidence>
<comment type="function">
    <text evidence="12">May function as histone H3 lysine demethylase and be involved in regulation of gene expression.</text>
</comment>
<keyword evidence="10" id="KW-0804">Transcription</keyword>
<keyword evidence="8" id="KW-0408">Iron</keyword>
<evidence type="ECO:0000256" key="8">
    <source>
        <dbReference type="ARBA" id="ARBA00023004"/>
    </source>
</evidence>
<evidence type="ECO:0000256" key="1">
    <source>
        <dbReference type="ARBA" id="ARBA00001954"/>
    </source>
</evidence>
<dbReference type="GO" id="GO:0000118">
    <property type="term" value="C:histone deacetylase complex"/>
    <property type="evidence" value="ECO:0007669"/>
    <property type="project" value="TreeGrafter"/>
</dbReference>
<evidence type="ECO:0000256" key="5">
    <source>
        <dbReference type="ARBA" id="ARBA00022771"/>
    </source>
</evidence>
<keyword evidence="11" id="KW-0539">Nucleus</keyword>
<evidence type="ECO:0000256" key="10">
    <source>
        <dbReference type="ARBA" id="ARBA00023163"/>
    </source>
</evidence>
<dbReference type="InterPro" id="IPR001841">
    <property type="entry name" value="Znf_RING"/>
</dbReference>
<evidence type="ECO:0000256" key="9">
    <source>
        <dbReference type="ARBA" id="ARBA00023015"/>
    </source>
</evidence>
<dbReference type="Pfam" id="PF10497">
    <property type="entry name" value="zf-4CXXC_R1"/>
    <property type="match status" value="1"/>
</dbReference>
<dbReference type="GO" id="GO:0000785">
    <property type="term" value="C:chromatin"/>
    <property type="evidence" value="ECO:0007669"/>
    <property type="project" value="TreeGrafter"/>
</dbReference>
<comment type="similarity">
    <text evidence="3">Belongs to the JARID1 histone demethylase family.</text>
</comment>
<evidence type="ECO:0000313" key="18">
    <source>
        <dbReference type="Proteomes" id="UP001346149"/>
    </source>
</evidence>
<dbReference type="FunFam" id="2.60.120.650:FF:000026">
    <property type="entry name" value="Transcription factor jumonji domain-containing protein"/>
    <property type="match status" value="1"/>
</dbReference>
<feature type="domain" description="JmjC" evidence="16">
    <location>
        <begin position="713"/>
        <end position="941"/>
    </location>
</feature>
<accession>A0AAN7KFD7</accession>
<evidence type="ECO:0000256" key="2">
    <source>
        <dbReference type="ARBA" id="ARBA00004123"/>
    </source>
</evidence>
<feature type="compositionally biased region" description="Low complexity" evidence="14">
    <location>
        <begin position="223"/>
        <end position="240"/>
    </location>
</feature>
<comment type="caution">
    <text evidence="17">The sequence shown here is derived from an EMBL/GenBank/DDBJ whole genome shotgun (WGS) entry which is preliminary data.</text>
</comment>
<dbReference type="PANTHER" id="PTHR12549:SF37">
    <property type="entry name" value="LYSINE-SPECIFIC DEMETHYLASE JMJ26"/>
    <property type="match status" value="1"/>
</dbReference>
<dbReference type="InterPro" id="IPR045109">
    <property type="entry name" value="LSDs-like"/>
</dbReference>
<reference evidence="17 18" key="1">
    <citation type="journal article" date="2023" name="Hortic Res">
        <title>Pangenome of water caltrop reveals structural variations and asymmetric subgenome divergence after allopolyploidization.</title>
        <authorList>
            <person name="Zhang X."/>
            <person name="Chen Y."/>
            <person name="Wang L."/>
            <person name="Yuan Y."/>
            <person name="Fang M."/>
            <person name="Shi L."/>
            <person name="Lu R."/>
            <person name="Comes H.P."/>
            <person name="Ma Y."/>
            <person name="Chen Y."/>
            <person name="Huang G."/>
            <person name="Zhou Y."/>
            <person name="Zheng Z."/>
            <person name="Qiu Y."/>
        </authorList>
    </citation>
    <scope>NUCLEOTIDE SEQUENCE [LARGE SCALE GENOMIC DNA]</scope>
    <source>
        <strain evidence="17">F231</strain>
    </source>
</reference>
<feature type="region of interest" description="Disordered" evidence="14">
    <location>
        <begin position="139"/>
        <end position="197"/>
    </location>
</feature>
<proteinExistence type="inferred from homology"/>
<dbReference type="InterPro" id="IPR003347">
    <property type="entry name" value="JmjC_dom"/>
</dbReference>
<name>A0AAN7KFD7_TRANT</name>
<dbReference type="Pfam" id="PF02373">
    <property type="entry name" value="JmjC"/>
    <property type="match status" value="1"/>
</dbReference>
<dbReference type="SMART" id="SM00558">
    <property type="entry name" value="JmjC"/>
    <property type="match status" value="1"/>
</dbReference>
<dbReference type="GO" id="GO:0031490">
    <property type="term" value="F:chromatin DNA binding"/>
    <property type="evidence" value="ECO:0007669"/>
    <property type="project" value="TreeGrafter"/>
</dbReference>
<keyword evidence="9" id="KW-0805">Transcription regulation</keyword>
<dbReference type="GO" id="GO:0003712">
    <property type="term" value="F:transcription coregulator activity"/>
    <property type="evidence" value="ECO:0007669"/>
    <property type="project" value="TreeGrafter"/>
</dbReference>
<evidence type="ECO:0000313" key="17">
    <source>
        <dbReference type="EMBL" id="KAK4762682.1"/>
    </source>
</evidence>
<sequence length="982" mass="112500">MEISGLASHEQDGLCKYLGLRRKTEADDIETRSHIQASGSHIQASGSHIQASGMVISMPQGNCGGKVLLTPAVNSIKLRQACAPDIVLKEIISAPQFWIKECRSPPADLLVYSTEMLHDQGISMADILFQKQDQFSHYSNEGVQGINPSPSVPKSLKKPKLWDFKRPSSMRISSDGDEDKIEKQKAPVALDKKKSVSSHKRRLDADLDFSDSVKIPRCHRSGGRSAASTSRSWSNSGQGSSITEEEMVLIKKEYKKHSTIRTTEKMDRALKDSGETAHGDCVRCHQCMKADRRTVVPCKSCKQKFYCVQCIKHWYSDMSEEEIAELCPFCRRNCNCNNCLHSSGMIKKPEIKLDDATKFNHLNYLMKSLLPFMKLICEEQFEEIEIEASILGKSVSEIEVPCTLSYSNERVYCDHCGTSIIDVHRSCPNCSFELCLSCCKEIRRGTLKARSEMKLHFYNRGLDYVHGGDPLPKIHPSQASHCINQVSEFFKWKSNDDRSITCAPEQFDGCGQYPLQLKRICYKDWIRGLLKRAESLLKRADSLLELFRTEQTCHNKGDWSNLQHYRKAASRDSSQDNYLYCPSYKETVMAEDLIRFQTQWAKGEPVIVRNVLEQSTGLSWEPMVMWRALCENLDSEISTASEVQAIDCLACCQVEISTWKFFKGYLEGRSFQNHWPLMLKLKDWPPTDKFEDVLPRHCDEFISALPFSIYTNPNSGFLNLAVKLPTSVLKPDLGPKSYIAYGVKEELGRGDSVTKLHCDISDAVNILTHTTDVHLTEKQQYAIESLKKRHRIQDIKDGLILEDEESTTEVELFGDYNNEETAKLRGGALWDIFRREDIPKLEAYLRKHYREFRHTYCSPVNEVIHPIHDQSFYLNAKHKKKLKEEYGVEAWTFEQHVGEAVFIPAGCPHQVRNLKSCTKLALDFVSPENIHECFRLTEEFRQLPKNHKAREDKLEVFFSDNYMRNVSLHGFQLIQFFSYLHN</sequence>
<comment type="cofactor">
    <cofactor evidence="1">
        <name>Fe(2+)</name>
        <dbReference type="ChEBI" id="CHEBI:29033"/>
    </cofactor>
</comment>
<dbReference type="PROSITE" id="PS51184">
    <property type="entry name" value="JMJC"/>
    <property type="match status" value="1"/>
</dbReference>
<dbReference type="GO" id="GO:0006357">
    <property type="term" value="P:regulation of transcription by RNA polymerase II"/>
    <property type="evidence" value="ECO:0007669"/>
    <property type="project" value="TreeGrafter"/>
</dbReference>
<evidence type="ECO:0000259" key="15">
    <source>
        <dbReference type="PROSITE" id="PS50089"/>
    </source>
</evidence>
<dbReference type="Gene3D" id="2.60.120.650">
    <property type="entry name" value="Cupin"/>
    <property type="match status" value="1"/>
</dbReference>
<keyword evidence="4" id="KW-0479">Metal-binding</keyword>
<dbReference type="SUPFAM" id="SSF51197">
    <property type="entry name" value="Clavaminate synthase-like"/>
    <property type="match status" value="1"/>
</dbReference>
<keyword evidence="7" id="KW-0560">Oxidoreductase</keyword>
<dbReference type="Proteomes" id="UP001346149">
    <property type="component" value="Unassembled WGS sequence"/>
</dbReference>
<evidence type="ECO:0000259" key="16">
    <source>
        <dbReference type="PROSITE" id="PS51184"/>
    </source>
</evidence>
<feature type="domain" description="RING-type" evidence="15">
    <location>
        <begin position="284"/>
        <end position="331"/>
    </location>
</feature>
<evidence type="ECO:0000256" key="4">
    <source>
        <dbReference type="ARBA" id="ARBA00022723"/>
    </source>
</evidence>
<organism evidence="17 18">
    <name type="scientific">Trapa natans</name>
    <name type="common">Water chestnut</name>
    <dbReference type="NCBI Taxonomy" id="22666"/>
    <lineage>
        <taxon>Eukaryota</taxon>
        <taxon>Viridiplantae</taxon>
        <taxon>Streptophyta</taxon>
        <taxon>Embryophyta</taxon>
        <taxon>Tracheophyta</taxon>
        <taxon>Spermatophyta</taxon>
        <taxon>Magnoliopsida</taxon>
        <taxon>eudicotyledons</taxon>
        <taxon>Gunneridae</taxon>
        <taxon>Pentapetalae</taxon>
        <taxon>rosids</taxon>
        <taxon>malvids</taxon>
        <taxon>Myrtales</taxon>
        <taxon>Lythraceae</taxon>
        <taxon>Trapa</taxon>
    </lineage>
</organism>
<dbReference type="GO" id="GO:0032454">
    <property type="term" value="F:histone H3K9 demethylase activity"/>
    <property type="evidence" value="ECO:0007669"/>
    <property type="project" value="InterPro"/>
</dbReference>
<keyword evidence="5 13" id="KW-0863">Zinc-finger</keyword>
<dbReference type="PANTHER" id="PTHR12549">
    <property type="entry name" value="JMJC DOMAIN-CONTAINING HISTONE DEMETHYLATION PROTEIN"/>
    <property type="match status" value="1"/>
</dbReference>
<evidence type="ECO:0000256" key="14">
    <source>
        <dbReference type="SAM" id="MobiDB-lite"/>
    </source>
</evidence>
<feature type="compositionally biased region" description="Basic and acidic residues" evidence="14">
    <location>
        <begin position="180"/>
        <end position="194"/>
    </location>
</feature>
<keyword evidence="18" id="KW-1185">Reference proteome</keyword>
<dbReference type="GO" id="GO:0016491">
    <property type="term" value="F:oxidoreductase activity"/>
    <property type="evidence" value="ECO:0007669"/>
    <property type="project" value="UniProtKB-KW"/>
</dbReference>
<dbReference type="AlphaFoldDB" id="A0AAN7KFD7"/>
<dbReference type="GO" id="GO:0008270">
    <property type="term" value="F:zinc ion binding"/>
    <property type="evidence" value="ECO:0007669"/>
    <property type="project" value="UniProtKB-KW"/>
</dbReference>